<keyword evidence="3" id="KW-0963">Cytoplasm</keyword>
<evidence type="ECO:0000259" key="10">
    <source>
        <dbReference type="PROSITE" id="PS50280"/>
    </source>
</evidence>
<comment type="similarity">
    <text evidence="9">Belongs to the class V-like SAM-binding methyltransferase superfamily. SETD3 actin-histidine methyltransferase family.</text>
</comment>
<dbReference type="CDD" id="cd19176">
    <property type="entry name" value="SET_SETD3"/>
    <property type="match status" value="1"/>
</dbReference>
<evidence type="ECO:0000256" key="5">
    <source>
        <dbReference type="ARBA" id="ARBA00022679"/>
    </source>
</evidence>
<reference evidence="11" key="1">
    <citation type="submission" date="2020-11" db="EMBL/GenBank/DDBJ databases">
        <authorList>
            <person name="Tran Van P."/>
        </authorList>
    </citation>
    <scope>NUCLEOTIDE SEQUENCE</scope>
</reference>
<dbReference type="GO" id="GO:0046872">
    <property type="term" value="F:metal ion binding"/>
    <property type="evidence" value="ECO:0007669"/>
    <property type="project" value="UniProtKB-KW"/>
</dbReference>
<name>A0A7R9C8U7_TIMCR</name>
<comment type="catalytic activity">
    <reaction evidence="9">
        <text>L-histidyl-[protein] + S-adenosyl-L-methionine = N(tele)-methyl-L-histidyl-[protein] + S-adenosyl-L-homocysteine + H(+)</text>
        <dbReference type="Rhea" id="RHEA:19369"/>
        <dbReference type="Rhea" id="RHEA-COMP:9745"/>
        <dbReference type="Rhea" id="RHEA-COMP:11600"/>
        <dbReference type="ChEBI" id="CHEBI:15378"/>
        <dbReference type="ChEBI" id="CHEBI:16367"/>
        <dbReference type="ChEBI" id="CHEBI:29979"/>
        <dbReference type="ChEBI" id="CHEBI:57856"/>
        <dbReference type="ChEBI" id="CHEBI:59789"/>
        <dbReference type="EC" id="2.1.1.85"/>
    </reaction>
</comment>
<dbReference type="Gene3D" id="3.90.1410.10">
    <property type="entry name" value="set domain protein methyltransferase, domain 1"/>
    <property type="match status" value="1"/>
</dbReference>
<sequence>MGKKNHGKLHGRPKILSETTINPNIPKKLSLQKRNEVNNLIEKLLKVSSNIQSTPNVSQEWENHVHMQNILDKIVQVETEMKVAVADRSAGFGDFISWMKSNGAEVDGVKIAHFSGYDYGLQAEKDFEEGELMIAVPRKLMMSADNAKDSVLGPLMRKDPMLQHMPNVALSLLLLAEKFNPDSFWRPYIKVLPTLYTTVLYFTTSELQELKGSPTLEPTLKQCRNIARQYAYFSKLFQNTTDPASDLLRDVFTYEQYCWAVSTVMTRQNFVPSADGTGMVHALIPLWDMCNHTNGQLTTTFSPELDRSECTACRSYSAGDQIFIFYGSRSNADLFVHNGFVFGDNHHDSMRLKLGVSKADPLQAERAKLLSRLGLPTTGEFYLKTGADPVDGRLLAFLRVFSMRQEHLEHWLDSERSSDLVYPDCALETEVETKTWNFLHTRIKLLLSAYPTTMLDDLDQLNKGGMASCRRLAIHMRVSEKKILHGAIDYVEQRLLACGHPSKEVKPHLCGGRVENHLGKTTPSSPDRDSNLDLPVLSSRAKHDKRVSQLRHRGGKKARVQRYNQRQVFELLEHLSSHSEFAAGRFSGPLGSIGLEQEWEKVARLLAEYGPAKPGYKWKTVWRDLKTRTRARVAELAKARSATGNKDKPPPLSEIEQKVISIIGMETSTGVEGIQEIGFGEDSFLCFGVSAEESVEMDQVGLAEITDSNIKSDLVSVTKITPLLLNSEPVAVEETALSPTGVSHEIAVETPLRKRKRTTDIEDLNTAAKRIGDIQTSQSIAVSRVERRRLRLVRRQIRDVSNPFEVPEQGFRKIFRLSRGLAQELCGLLRPRLERTNASGIAVHIQVLAAIRFFAEGGYQRGVGQDLFIALSQPAVSKCICAVCEGLSNIAGQWIRFPRTVAQRDQIQQKFQETIRVPGIIGAIDCTHVSIVPPKVHEEAYNNLHHGHHSLNVQMICDRDLRVLNLSARYPGRTNDQFIWRHSQARTEMQRLSTNRIGEFYLIGDSGYAAEPWLLTPILRAEEGTPEQQYTTEHCSSRNCIERCFGVLKARWRCLRRDRVLHYAPAEACLIVQTCVVLHNMMILHRIPLIEEVVNEEPVPIFRNEDDIPAGRQVREDLVRRYYR</sequence>
<keyword evidence="5 9" id="KW-0808">Transferase</keyword>
<dbReference type="PROSITE" id="PS51565">
    <property type="entry name" value="SAM_MT85_SETD3"/>
    <property type="match status" value="1"/>
</dbReference>
<evidence type="ECO:0000256" key="3">
    <source>
        <dbReference type="ARBA" id="ARBA00022490"/>
    </source>
</evidence>
<dbReference type="Pfam" id="PF09273">
    <property type="entry name" value="Rubis-subs-bind"/>
    <property type="match status" value="1"/>
</dbReference>
<dbReference type="AlphaFoldDB" id="A0A7R9C8U7"/>
<dbReference type="InterPro" id="IPR001214">
    <property type="entry name" value="SET_dom"/>
</dbReference>
<dbReference type="GO" id="GO:0016279">
    <property type="term" value="F:protein-lysine N-methyltransferase activity"/>
    <property type="evidence" value="ECO:0007669"/>
    <property type="project" value="TreeGrafter"/>
</dbReference>
<evidence type="ECO:0000256" key="9">
    <source>
        <dbReference type="PROSITE-ProRule" id="PRU00898"/>
    </source>
</evidence>
<dbReference type="SUPFAM" id="SSF81822">
    <property type="entry name" value="RuBisCo LSMT C-terminal, substrate-binding domain"/>
    <property type="match status" value="1"/>
</dbReference>
<dbReference type="InterPro" id="IPR044428">
    <property type="entry name" value="SETD3_SET"/>
</dbReference>
<dbReference type="GO" id="GO:0005737">
    <property type="term" value="C:cytoplasm"/>
    <property type="evidence" value="ECO:0007669"/>
    <property type="project" value="UniProtKB-SubCell"/>
</dbReference>
<keyword evidence="8" id="KW-0009">Actin-binding</keyword>
<feature type="domain" description="SET" evidence="10">
    <location>
        <begin position="107"/>
        <end position="327"/>
    </location>
</feature>
<evidence type="ECO:0000256" key="7">
    <source>
        <dbReference type="ARBA" id="ARBA00022723"/>
    </source>
</evidence>
<dbReference type="PANTHER" id="PTHR13271">
    <property type="entry name" value="UNCHARACTERIZED PUTATIVE METHYLTRANSFERASE"/>
    <property type="match status" value="1"/>
</dbReference>
<accession>A0A7R9C8U7</accession>
<keyword evidence="4 9" id="KW-0489">Methyltransferase</keyword>
<dbReference type="Gene3D" id="3.90.1420.10">
    <property type="entry name" value="Rubisco LSMT, substrate-binding domain"/>
    <property type="match status" value="1"/>
</dbReference>
<dbReference type="PANTHER" id="PTHR13271:SF47">
    <property type="entry name" value="ACTIN-HISTIDINE N-METHYLTRANSFERASE"/>
    <property type="match status" value="1"/>
</dbReference>
<evidence type="ECO:0000256" key="6">
    <source>
        <dbReference type="ARBA" id="ARBA00022691"/>
    </source>
</evidence>
<gene>
    <name evidence="11" type="ORF">TCEB3V08_LOCUS151</name>
</gene>
<dbReference type="InterPro" id="IPR025785">
    <property type="entry name" value="SETD3"/>
</dbReference>
<dbReference type="GO" id="GO:0018064">
    <property type="term" value="F:protein-L-histidine N-tele-methyltransferase activity"/>
    <property type="evidence" value="ECO:0007669"/>
    <property type="project" value="UniProtKB-EC"/>
</dbReference>
<dbReference type="InterPro" id="IPR046341">
    <property type="entry name" value="SET_dom_sf"/>
</dbReference>
<keyword evidence="7" id="KW-0479">Metal-binding</keyword>
<dbReference type="InterPro" id="IPR036464">
    <property type="entry name" value="Rubisco_LSMT_subst-bd_sf"/>
</dbReference>
<evidence type="ECO:0000256" key="1">
    <source>
        <dbReference type="ARBA" id="ARBA00001968"/>
    </source>
</evidence>
<organism evidence="11">
    <name type="scientific">Timema cristinae</name>
    <name type="common">Walking stick</name>
    <dbReference type="NCBI Taxonomy" id="61476"/>
    <lineage>
        <taxon>Eukaryota</taxon>
        <taxon>Metazoa</taxon>
        <taxon>Ecdysozoa</taxon>
        <taxon>Arthropoda</taxon>
        <taxon>Hexapoda</taxon>
        <taxon>Insecta</taxon>
        <taxon>Pterygota</taxon>
        <taxon>Neoptera</taxon>
        <taxon>Polyneoptera</taxon>
        <taxon>Phasmatodea</taxon>
        <taxon>Timematodea</taxon>
        <taxon>Timematoidea</taxon>
        <taxon>Timematidae</taxon>
        <taxon>Timema</taxon>
    </lineage>
</organism>
<evidence type="ECO:0000256" key="4">
    <source>
        <dbReference type="ARBA" id="ARBA00022603"/>
    </source>
</evidence>
<dbReference type="InterPro" id="IPR050600">
    <property type="entry name" value="SETD3_SETD6_MTase"/>
</dbReference>
<evidence type="ECO:0000313" key="11">
    <source>
        <dbReference type="EMBL" id="CAD7392115.1"/>
    </source>
</evidence>
<dbReference type="GO" id="GO:0003779">
    <property type="term" value="F:actin binding"/>
    <property type="evidence" value="ECO:0007669"/>
    <property type="project" value="UniProtKB-KW"/>
</dbReference>
<dbReference type="EC" id="2.1.1.85" evidence="9"/>
<dbReference type="Pfam" id="PF00856">
    <property type="entry name" value="SET"/>
    <property type="match status" value="1"/>
</dbReference>
<keyword evidence="6 9" id="KW-0949">S-adenosyl-L-methionine</keyword>
<proteinExistence type="inferred from homology"/>
<evidence type="ECO:0000256" key="8">
    <source>
        <dbReference type="ARBA" id="ARBA00023203"/>
    </source>
</evidence>
<dbReference type="EMBL" id="OC316496">
    <property type="protein sequence ID" value="CAD7392115.1"/>
    <property type="molecule type" value="Genomic_DNA"/>
</dbReference>
<dbReference type="Pfam" id="PF13359">
    <property type="entry name" value="DDE_Tnp_4"/>
    <property type="match status" value="1"/>
</dbReference>
<dbReference type="SUPFAM" id="SSF82199">
    <property type="entry name" value="SET domain"/>
    <property type="match status" value="1"/>
</dbReference>
<dbReference type="InterPro" id="IPR015353">
    <property type="entry name" value="Rubisco_LSMT_subst-bd"/>
</dbReference>
<dbReference type="InterPro" id="IPR027806">
    <property type="entry name" value="HARBI1_dom"/>
</dbReference>
<dbReference type="GO" id="GO:0032259">
    <property type="term" value="P:methylation"/>
    <property type="evidence" value="ECO:0007669"/>
    <property type="project" value="UniProtKB-KW"/>
</dbReference>
<evidence type="ECO:0000256" key="2">
    <source>
        <dbReference type="ARBA" id="ARBA00004496"/>
    </source>
</evidence>
<comment type="subcellular location">
    <subcellularLocation>
        <location evidence="2">Cytoplasm</location>
    </subcellularLocation>
</comment>
<dbReference type="PROSITE" id="PS50280">
    <property type="entry name" value="SET"/>
    <property type="match status" value="1"/>
</dbReference>
<comment type="cofactor">
    <cofactor evidence="1">
        <name>a divalent metal cation</name>
        <dbReference type="ChEBI" id="CHEBI:60240"/>
    </cofactor>
</comment>
<protein>
    <recommendedName>
        <fullName evidence="9">protein-histidine N-methyltransferase</fullName>
        <ecNumber evidence="9">2.1.1.85</ecNumber>
    </recommendedName>
</protein>